<reference evidence="1 2" key="1">
    <citation type="journal article" date="2023" name="Nucleic Acids Res.">
        <title>The hologenome of Daphnia magna reveals possible DNA methylation and microbiome-mediated evolution of the host genome.</title>
        <authorList>
            <person name="Chaturvedi A."/>
            <person name="Li X."/>
            <person name="Dhandapani V."/>
            <person name="Marshall H."/>
            <person name="Kissane S."/>
            <person name="Cuenca-Cambronero M."/>
            <person name="Asole G."/>
            <person name="Calvet F."/>
            <person name="Ruiz-Romero M."/>
            <person name="Marangio P."/>
            <person name="Guigo R."/>
            <person name="Rago D."/>
            <person name="Mirbahai L."/>
            <person name="Eastwood N."/>
            <person name="Colbourne J.K."/>
            <person name="Zhou J."/>
            <person name="Mallon E."/>
            <person name="Orsini L."/>
        </authorList>
    </citation>
    <scope>NUCLEOTIDE SEQUENCE [LARGE SCALE GENOMIC DNA]</scope>
    <source>
        <strain evidence="1">LRV0_1</strain>
    </source>
</reference>
<evidence type="ECO:0000313" key="2">
    <source>
        <dbReference type="Proteomes" id="UP001234178"/>
    </source>
</evidence>
<sequence length="71" mass="8352">MPTFRLKFFKQGHEECSGIAVVLGSFVLVPTDLWSPVKRPTSFYGFCWLTTRKEYNFNNQLDLQSKPDMRF</sequence>
<keyword evidence="2" id="KW-1185">Reference proteome</keyword>
<dbReference type="Proteomes" id="UP001234178">
    <property type="component" value="Unassembled WGS sequence"/>
</dbReference>
<gene>
    <name evidence="1" type="ORF">OUZ56_016742</name>
</gene>
<evidence type="ECO:0000313" key="1">
    <source>
        <dbReference type="EMBL" id="KAK4027694.1"/>
    </source>
</evidence>
<organism evidence="1 2">
    <name type="scientific">Daphnia magna</name>
    <dbReference type="NCBI Taxonomy" id="35525"/>
    <lineage>
        <taxon>Eukaryota</taxon>
        <taxon>Metazoa</taxon>
        <taxon>Ecdysozoa</taxon>
        <taxon>Arthropoda</taxon>
        <taxon>Crustacea</taxon>
        <taxon>Branchiopoda</taxon>
        <taxon>Diplostraca</taxon>
        <taxon>Cladocera</taxon>
        <taxon>Anomopoda</taxon>
        <taxon>Daphniidae</taxon>
        <taxon>Daphnia</taxon>
    </lineage>
</organism>
<dbReference type="EMBL" id="JAOYFB010000038">
    <property type="protein sequence ID" value="KAK4027694.1"/>
    <property type="molecule type" value="Genomic_DNA"/>
</dbReference>
<comment type="caution">
    <text evidence="1">The sequence shown here is derived from an EMBL/GenBank/DDBJ whole genome shotgun (WGS) entry which is preliminary data.</text>
</comment>
<name>A0ABR0ARI7_9CRUS</name>
<proteinExistence type="predicted"/>
<accession>A0ABR0ARI7</accession>
<protein>
    <submittedName>
        <fullName evidence="1">Uncharacterized protein</fullName>
    </submittedName>
</protein>